<dbReference type="Proteomes" id="UP000052967">
    <property type="component" value="Unassembled WGS sequence"/>
</dbReference>
<dbReference type="PROSITE" id="PS50835">
    <property type="entry name" value="IG_LIKE"/>
    <property type="match status" value="1"/>
</dbReference>
<dbReference type="EMBL" id="KK699322">
    <property type="protein sequence ID" value="KFQ26282.1"/>
    <property type="molecule type" value="Genomic_DNA"/>
</dbReference>
<evidence type="ECO:0000256" key="1">
    <source>
        <dbReference type="ARBA" id="ARBA00004370"/>
    </source>
</evidence>
<evidence type="ECO:0000313" key="5">
    <source>
        <dbReference type="EMBL" id="KFQ26282.1"/>
    </source>
</evidence>
<feature type="domain" description="Ig-like" evidence="4">
    <location>
        <begin position="1"/>
        <end position="108"/>
    </location>
</feature>
<feature type="non-terminal residue" evidence="5">
    <location>
        <position position="108"/>
    </location>
</feature>
<name>A0A091QHF9_MERNU</name>
<evidence type="ECO:0000256" key="3">
    <source>
        <dbReference type="ARBA" id="ARBA00023136"/>
    </source>
</evidence>
<evidence type="ECO:0000256" key="2">
    <source>
        <dbReference type="ARBA" id="ARBA00022692"/>
    </source>
</evidence>
<dbReference type="Pfam" id="PF07686">
    <property type="entry name" value="V-set"/>
    <property type="match status" value="1"/>
</dbReference>
<dbReference type="GO" id="GO:0005886">
    <property type="term" value="C:plasma membrane"/>
    <property type="evidence" value="ECO:0007669"/>
    <property type="project" value="TreeGrafter"/>
</dbReference>
<dbReference type="InterPro" id="IPR007110">
    <property type="entry name" value="Ig-like_dom"/>
</dbReference>
<proteinExistence type="predicted"/>
<dbReference type="InterPro" id="IPR013106">
    <property type="entry name" value="Ig_V-set"/>
</dbReference>
<keyword evidence="2" id="KW-0812">Transmembrane</keyword>
<dbReference type="InterPro" id="IPR013783">
    <property type="entry name" value="Ig-like_fold"/>
</dbReference>
<dbReference type="InterPro" id="IPR050671">
    <property type="entry name" value="CD300_family_receptors"/>
</dbReference>
<evidence type="ECO:0000313" key="6">
    <source>
        <dbReference type="Proteomes" id="UP000052967"/>
    </source>
</evidence>
<evidence type="ECO:0000259" key="4">
    <source>
        <dbReference type="PROSITE" id="PS50835"/>
    </source>
</evidence>
<comment type="subcellular location">
    <subcellularLocation>
        <location evidence="1">Membrane</location>
    </subcellularLocation>
</comment>
<dbReference type="PANTHER" id="PTHR11860:SF87">
    <property type="entry name" value="CMRF35-LIKE MOLECULE 8"/>
    <property type="match status" value="1"/>
</dbReference>
<organism evidence="5 6">
    <name type="scientific">Merops nubicus</name>
    <name type="common">Northern carmine bee-eater</name>
    <dbReference type="NCBI Taxonomy" id="57421"/>
    <lineage>
        <taxon>Eukaryota</taxon>
        <taxon>Metazoa</taxon>
        <taxon>Chordata</taxon>
        <taxon>Craniata</taxon>
        <taxon>Vertebrata</taxon>
        <taxon>Euteleostomi</taxon>
        <taxon>Archelosauria</taxon>
        <taxon>Archosauria</taxon>
        <taxon>Dinosauria</taxon>
        <taxon>Saurischia</taxon>
        <taxon>Theropoda</taxon>
        <taxon>Coelurosauria</taxon>
        <taxon>Aves</taxon>
        <taxon>Neognathae</taxon>
        <taxon>Neoaves</taxon>
        <taxon>Telluraves</taxon>
        <taxon>Coraciimorphae</taxon>
        <taxon>Coraciiformes</taxon>
        <taxon>Meropidae</taxon>
        <taxon>Merops</taxon>
    </lineage>
</organism>
<dbReference type="AlphaFoldDB" id="A0A091QHF9"/>
<dbReference type="InterPro" id="IPR003599">
    <property type="entry name" value="Ig_sub"/>
</dbReference>
<keyword evidence="6" id="KW-1185">Reference proteome</keyword>
<protein>
    <submittedName>
        <fullName evidence="5">CMRF35-like molecule 3</fullName>
    </submittedName>
</protein>
<dbReference type="PANTHER" id="PTHR11860">
    <property type="entry name" value="POLYMERIC-IMMUNOGLOBULIN RECEPTOR"/>
    <property type="match status" value="1"/>
</dbReference>
<keyword evidence="3" id="KW-0472">Membrane</keyword>
<reference evidence="5 6" key="1">
    <citation type="submission" date="2014-04" db="EMBL/GenBank/DDBJ databases">
        <title>Genome evolution of avian class.</title>
        <authorList>
            <person name="Zhang G."/>
            <person name="Li C."/>
        </authorList>
    </citation>
    <scope>NUCLEOTIDE SEQUENCE [LARGE SCALE GENOMIC DNA]</scope>
    <source>
        <strain evidence="5">BGI_N331</strain>
    </source>
</reference>
<dbReference type="SUPFAM" id="SSF48726">
    <property type="entry name" value="Immunoglobulin"/>
    <property type="match status" value="1"/>
</dbReference>
<dbReference type="GO" id="GO:0004888">
    <property type="term" value="F:transmembrane signaling receptor activity"/>
    <property type="evidence" value="ECO:0007669"/>
    <property type="project" value="TreeGrafter"/>
</dbReference>
<dbReference type="SMART" id="SM00409">
    <property type="entry name" value="IG"/>
    <property type="match status" value="1"/>
</dbReference>
<accession>A0A091QHF9</accession>
<dbReference type="InterPro" id="IPR036179">
    <property type="entry name" value="Ig-like_dom_sf"/>
</dbReference>
<dbReference type="Gene3D" id="2.60.40.10">
    <property type="entry name" value="Immunoglobulins"/>
    <property type="match status" value="1"/>
</dbReference>
<feature type="non-terminal residue" evidence="5">
    <location>
        <position position="1"/>
    </location>
</feature>
<gene>
    <name evidence="5" type="ORF">N331_03031</name>
</gene>
<sequence>GGWAVTGPAELVAEPGGSLEVSCSYEPGYELYSKYWCRPGALWFCWTYITQTDGSESMRTQGMVSIRDNHTAHSFTVTLSHVTPGDTGWYYCGVKRKLGFNLRHTTKV</sequence>